<accession>A0A173R4X0</accession>
<name>A0A173R4X0_PARDI</name>
<dbReference type="Proteomes" id="UP000095591">
    <property type="component" value="Unassembled WGS sequence"/>
</dbReference>
<proteinExistence type="predicted"/>
<dbReference type="AlphaFoldDB" id="A0A173R4X0"/>
<dbReference type="EMBL" id="CYXP01000001">
    <property type="protein sequence ID" value="CUM72891.1"/>
    <property type="molecule type" value="Genomic_DNA"/>
</dbReference>
<protein>
    <submittedName>
        <fullName evidence="1">Uncharacterized protein</fullName>
    </submittedName>
</protein>
<organism evidence="1 2">
    <name type="scientific">Parabacteroides distasonis</name>
    <dbReference type="NCBI Taxonomy" id="823"/>
    <lineage>
        <taxon>Bacteria</taxon>
        <taxon>Pseudomonadati</taxon>
        <taxon>Bacteroidota</taxon>
        <taxon>Bacteroidia</taxon>
        <taxon>Bacteroidales</taxon>
        <taxon>Tannerellaceae</taxon>
        <taxon>Parabacteroides</taxon>
    </lineage>
</organism>
<sequence length="41" mass="4779">MVLYECYWLLYPMKLVANLQGILYIIHPNDGKIEGKHRSGT</sequence>
<evidence type="ECO:0000313" key="1">
    <source>
        <dbReference type="EMBL" id="CUM72891.1"/>
    </source>
</evidence>
<reference evidence="1 2" key="1">
    <citation type="submission" date="2015-09" db="EMBL/GenBank/DDBJ databases">
        <authorList>
            <consortium name="Pathogen Informatics"/>
        </authorList>
    </citation>
    <scope>NUCLEOTIDE SEQUENCE [LARGE SCALE GENOMIC DNA]</scope>
    <source>
        <strain evidence="1 2">2789STDY5608872</strain>
    </source>
</reference>
<gene>
    <name evidence="1" type="ORF">ERS852429_00246</name>
</gene>
<evidence type="ECO:0000313" key="2">
    <source>
        <dbReference type="Proteomes" id="UP000095591"/>
    </source>
</evidence>